<comment type="caution">
    <text evidence="1">The sequence shown here is derived from an EMBL/GenBank/DDBJ whole genome shotgun (WGS) entry which is preliminary data.</text>
</comment>
<dbReference type="Proteomes" id="UP000626148">
    <property type="component" value="Unassembled WGS sequence"/>
</dbReference>
<sequence length="152" mass="17318">MIDIAKVILNFHKMLLSIEKGLSNIGYYKGGDEWDELSDQLYYYAVVKYVYQEYGFDIDRPFESWERVKYGVVVRVEDGSSMLIGKRSDQTEPIVKYEKLIGQEIEFSFVGFGNPSYPEEDVAGLGFVLGFSSNAEIICAAIDICSFFVKEP</sequence>
<gene>
    <name evidence="1" type="ORF">GCM10007392_45360</name>
</gene>
<dbReference type="AlphaFoldDB" id="A0A918KR70"/>
<dbReference type="EMBL" id="BMXR01000016">
    <property type="protein sequence ID" value="GGX72924.1"/>
    <property type="molecule type" value="Genomic_DNA"/>
</dbReference>
<protein>
    <submittedName>
        <fullName evidence="1">Uncharacterized protein</fullName>
    </submittedName>
</protein>
<evidence type="ECO:0000313" key="2">
    <source>
        <dbReference type="Proteomes" id="UP000626148"/>
    </source>
</evidence>
<proteinExistence type="predicted"/>
<name>A0A918KR70_9GAMM</name>
<organism evidence="1 2">
    <name type="scientific">Saccharospirillum salsuginis</name>
    <dbReference type="NCBI Taxonomy" id="418750"/>
    <lineage>
        <taxon>Bacteria</taxon>
        <taxon>Pseudomonadati</taxon>
        <taxon>Pseudomonadota</taxon>
        <taxon>Gammaproteobacteria</taxon>
        <taxon>Oceanospirillales</taxon>
        <taxon>Saccharospirillaceae</taxon>
        <taxon>Saccharospirillum</taxon>
    </lineage>
</organism>
<reference evidence="1" key="1">
    <citation type="journal article" date="2014" name="Int. J. Syst. Evol. Microbiol.">
        <title>Complete genome sequence of Corynebacterium casei LMG S-19264T (=DSM 44701T), isolated from a smear-ripened cheese.</title>
        <authorList>
            <consortium name="US DOE Joint Genome Institute (JGI-PGF)"/>
            <person name="Walter F."/>
            <person name="Albersmeier A."/>
            <person name="Kalinowski J."/>
            <person name="Ruckert C."/>
        </authorList>
    </citation>
    <scope>NUCLEOTIDE SEQUENCE</scope>
    <source>
        <strain evidence="1">KCTC 22169</strain>
    </source>
</reference>
<evidence type="ECO:0000313" key="1">
    <source>
        <dbReference type="EMBL" id="GGX72924.1"/>
    </source>
</evidence>
<reference evidence="1" key="2">
    <citation type="submission" date="2020-09" db="EMBL/GenBank/DDBJ databases">
        <authorList>
            <person name="Sun Q."/>
            <person name="Kim S."/>
        </authorList>
    </citation>
    <scope>NUCLEOTIDE SEQUENCE</scope>
    <source>
        <strain evidence="1">KCTC 22169</strain>
    </source>
</reference>
<keyword evidence="2" id="KW-1185">Reference proteome</keyword>
<dbReference type="RefSeq" id="WP_189613122.1">
    <property type="nucleotide sequence ID" value="NZ_BMXR01000016.1"/>
</dbReference>
<accession>A0A918KR70</accession>